<dbReference type="PROSITE" id="PS00092">
    <property type="entry name" value="N6_MTASE"/>
    <property type="match status" value="1"/>
</dbReference>
<comment type="caution">
    <text evidence="7">The sequence shown here is derived from an EMBL/GenBank/DDBJ whole genome shotgun (WGS) entry which is preliminary data.</text>
</comment>
<keyword evidence="4 7" id="KW-0808">Transferase</keyword>
<gene>
    <name evidence="7" type="ORF">ENW73_08810</name>
</gene>
<reference evidence="7" key="1">
    <citation type="journal article" date="2020" name="mSystems">
        <title>Genome- and Community-Level Interaction Insights into Carbon Utilization and Element Cycling Functions of Hydrothermarchaeota in Hydrothermal Sediment.</title>
        <authorList>
            <person name="Zhou Z."/>
            <person name="Liu Y."/>
            <person name="Xu W."/>
            <person name="Pan J."/>
            <person name="Luo Z.H."/>
            <person name="Li M."/>
        </authorList>
    </citation>
    <scope>NUCLEOTIDE SEQUENCE [LARGE SCALE GENOMIC DNA]</scope>
    <source>
        <strain evidence="7">SpSt-876</strain>
    </source>
</reference>
<evidence type="ECO:0000256" key="6">
    <source>
        <dbReference type="ARBA" id="ARBA00047942"/>
    </source>
</evidence>
<name>A0A7C6EBV6_UNCW3</name>
<dbReference type="GO" id="GO:0003676">
    <property type="term" value="F:nucleic acid binding"/>
    <property type="evidence" value="ECO:0007669"/>
    <property type="project" value="InterPro"/>
</dbReference>
<dbReference type="GO" id="GO:0032259">
    <property type="term" value="P:methylation"/>
    <property type="evidence" value="ECO:0007669"/>
    <property type="project" value="UniProtKB-KW"/>
</dbReference>
<proteinExistence type="inferred from homology"/>
<evidence type="ECO:0000256" key="2">
    <source>
        <dbReference type="ARBA" id="ARBA00011900"/>
    </source>
</evidence>
<dbReference type="InterPro" id="IPR002052">
    <property type="entry name" value="DNA_methylase_N6_adenine_CS"/>
</dbReference>
<keyword evidence="3 7" id="KW-0489">Methyltransferase</keyword>
<dbReference type="InterPro" id="IPR012327">
    <property type="entry name" value="MeTrfase_D12"/>
</dbReference>
<organism evidence="7">
    <name type="scientific">candidate division WOR-3 bacterium</name>
    <dbReference type="NCBI Taxonomy" id="2052148"/>
    <lineage>
        <taxon>Bacteria</taxon>
        <taxon>Bacteria division WOR-3</taxon>
    </lineage>
</organism>
<comment type="similarity">
    <text evidence="1">Belongs to the N(4)/N(6)-methyltransferase family.</text>
</comment>
<dbReference type="GO" id="GO:0009307">
    <property type="term" value="P:DNA restriction-modification system"/>
    <property type="evidence" value="ECO:0007669"/>
    <property type="project" value="InterPro"/>
</dbReference>
<dbReference type="Gene3D" id="3.40.50.150">
    <property type="entry name" value="Vaccinia Virus protein VP39"/>
    <property type="match status" value="1"/>
</dbReference>
<sequence>MTQKYSMAKQSTLPFVEQFPEVRIPTTRYQGSKAKLADWIWANIKDLDFSTFLDAFGGTGVIGYYLKQKGKQIFYNDYLKSNYYIGLALIENNNTRLGDNEIDKLLTKEPKYKYSSFITETFKDIYYTDEENQWLDIVVQNIEKLPSIYKKALAYYALFQSCLVKRPFNLFHRKNLYIRLANVKRTFGNKATWDKSFEEHFMDFVREINYLVYDNGKANKAYNLDVFEITGKFDLVYIDPPYTSSKGFSVDYRNFYHFLEGLVNYHRWGAMIDWRTINKRFYKDNNPWNDRSKIRLKFKQLFEKFRDSILVVSYRSDGIPSIQQIESDLKLFKRRVRVYKFDNYKYVLSNNTTNEVLLIGE</sequence>
<keyword evidence="5" id="KW-0949">S-adenosyl-L-methionine</keyword>
<dbReference type="Gene3D" id="1.10.1020.10">
    <property type="entry name" value="Adenine-specific Methyltransferase, Domain 2"/>
    <property type="match status" value="1"/>
</dbReference>
<protein>
    <recommendedName>
        <fullName evidence="2">site-specific DNA-methyltransferase (adenine-specific)</fullName>
        <ecNumber evidence="2">2.1.1.72</ecNumber>
    </recommendedName>
</protein>
<dbReference type="PRINTS" id="PR00505">
    <property type="entry name" value="D12N6MTFRASE"/>
</dbReference>
<dbReference type="InterPro" id="IPR023095">
    <property type="entry name" value="Ade_MeTrfase_dom_2"/>
</dbReference>
<evidence type="ECO:0000313" key="7">
    <source>
        <dbReference type="EMBL" id="HHS52935.1"/>
    </source>
</evidence>
<evidence type="ECO:0000256" key="5">
    <source>
        <dbReference type="ARBA" id="ARBA00022691"/>
    </source>
</evidence>
<dbReference type="SUPFAM" id="SSF53335">
    <property type="entry name" value="S-adenosyl-L-methionine-dependent methyltransferases"/>
    <property type="match status" value="1"/>
</dbReference>
<dbReference type="Pfam" id="PF02086">
    <property type="entry name" value="MethyltransfD12"/>
    <property type="match status" value="1"/>
</dbReference>
<evidence type="ECO:0000256" key="1">
    <source>
        <dbReference type="ARBA" id="ARBA00006594"/>
    </source>
</evidence>
<dbReference type="AlphaFoldDB" id="A0A7C6EBV6"/>
<evidence type="ECO:0000256" key="4">
    <source>
        <dbReference type="ARBA" id="ARBA00022679"/>
    </source>
</evidence>
<dbReference type="EC" id="2.1.1.72" evidence="2"/>
<dbReference type="GO" id="GO:0009007">
    <property type="term" value="F:site-specific DNA-methyltransferase (adenine-specific) activity"/>
    <property type="evidence" value="ECO:0007669"/>
    <property type="project" value="UniProtKB-EC"/>
</dbReference>
<dbReference type="EMBL" id="DTLI01000210">
    <property type="protein sequence ID" value="HHS52935.1"/>
    <property type="molecule type" value="Genomic_DNA"/>
</dbReference>
<accession>A0A7C6EBV6</accession>
<comment type="catalytic activity">
    <reaction evidence="6">
        <text>a 2'-deoxyadenosine in DNA + S-adenosyl-L-methionine = an N(6)-methyl-2'-deoxyadenosine in DNA + S-adenosyl-L-homocysteine + H(+)</text>
        <dbReference type="Rhea" id="RHEA:15197"/>
        <dbReference type="Rhea" id="RHEA-COMP:12418"/>
        <dbReference type="Rhea" id="RHEA-COMP:12419"/>
        <dbReference type="ChEBI" id="CHEBI:15378"/>
        <dbReference type="ChEBI" id="CHEBI:57856"/>
        <dbReference type="ChEBI" id="CHEBI:59789"/>
        <dbReference type="ChEBI" id="CHEBI:90615"/>
        <dbReference type="ChEBI" id="CHEBI:90616"/>
        <dbReference type="EC" id="2.1.1.72"/>
    </reaction>
</comment>
<evidence type="ECO:0000256" key="3">
    <source>
        <dbReference type="ARBA" id="ARBA00022603"/>
    </source>
</evidence>
<dbReference type="InterPro" id="IPR029063">
    <property type="entry name" value="SAM-dependent_MTases_sf"/>
</dbReference>